<dbReference type="Ensembl" id="ENSLLET00000046342.1">
    <property type="protein sequence ID" value="ENSLLEP00000044555.1"/>
    <property type="gene ID" value="ENSLLEG00000028293.1"/>
</dbReference>
<evidence type="ECO:0000256" key="3">
    <source>
        <dbReference type="ARBA" id="ARBA00022771"/>
    </source>
</evidence>
<evidence type="ECO:0000256" key="4">
    <source>
        <dbReference type="ARBA" id="ARBA00022833"/>
    </source>
</evidence>
<dbReference type="PANTHER" id="PTHR14677">
    <property type="entry name" value="ARSENITE INDUCUBLE RNA ASSOCIATED PROTEIN AIP-1-RELATED"/>
    <property type="match status" value="1"/>
</dbReference>
<keyword evidence="2" id="KW-0677">Repeat</keyword>
<dbReference type="SMART" id="SM00154">
    <property type="entry name" value="ZnF_AN1"/>
    <property type="match status" value="2"/>
</dbReference>
<dbReference type="GeneTree" id="ENSGT00940000159648"/>
<dbReference type="FunFam" id="4.10.1110.10:FF:000004">
    <property type="entry name" value="AN1-type zinc finger protein 2B isoform X1"/>
    <property type="match status" value="1"/>
</dbReference>
<keyword evidence="4" id="KW-0862">Zinc</keyword>
<organism evidence="7 8">
    <name type="scientific">Leptobrachium leishanense</name>
    <name type="common">Leishan spiny toad</name>
    <dbReference type="NCBI Taxonomy" id="445787"/>
    <lineage>
        <taxon>Eukaryota</taxon>
        <taxon>Metazoa</taxon>
        <taxon>Chordata</taxon>
        <taxon>Craniata</taxon>
        <taxon>Vertebrata</taxon>
        <taxon>Euteleostomi</taxon>
        <taxon>Amphibia</taxon>
        <taxon>Batrachia</taxon>
        <taxon>Anura</taxon>
        <taxon>Pelobatoidea</taxon>
        <taxon>Megophryidae</taxon>
        <taxon>Leptobrachium</taxon>
    </lineage>
</organism>
<dbReference type="Pfam" id="PF25403">
    <property type="entry name" value="zf-C2H2_ZFAND2"/>
    <property type="match status" value="1"/>
</dbReference>
<dbReference type="GO" id="GO:0043161">
    <property type="term" value="P:proteasome-mediated ubiquitin-dependent protein catabolic process"/>
    <property type="evidence" value="ECO:0007669"/>
    <property type="project" value="TreeGrafter"/>
</dbReference>
<dbReference type="Proteomes" id="UP000694569">
    <property type="component" value="Unplaced"/>
</dbReference>
<protein>
    <recommendedName>
        <fullName evidence="6">AN1-type domain-containing protein</fullName>
    </recommendedName>
</protein>
<dbReference type="PANTHER" id="PTHR14677:SF20">
    <property type="entry name" value="ZINC FINGER AN1-TYPE CONTAINING 2A-RELATED"/>
    <property type="match status" value="1"/>
</dbReference>
<keyword evidence="1" id="KW-0479">Metal-binding</keyword>
<evidence type="ECO:0000256" key="5">
    <source>
        <dbReference type="PROSITE-ProRule" id="PRU00449"/>
    </source>
</evidence>
<reference evidence="7" key="2">
    <citation type="submission" date="2025-09" db="UniProtKB">
        <authorList>
            <consortium name="Ensembl"/>
        </authorList>
    </citation>
    <scope>IDENTIFICATION</scope>
</reference>
<reference evidence="7" key="1">
    <citation type="submission" date="2025-08" db="UniProtKB">
        <authorList>
            <consortium name="Ensembl"/>
        </authorList>
    </citation>
    <scope>IDENTIFICATION</scope>
</reference>
<dbReference type="Pfam" id="PF01428">
    <property type="entry name" value="zf-AN1"/>
    <property type="match status" value="2"/>
</dbReference>
<sequence>MTELNSMRPVWKLLGPGRRGNRIVTRQHGPVSQHGDRVYSRREERELQANELESQEADFLPLKCDACGDVFCNDHVTYNQHKCSSAYKKNVQVPVCPLCLAPIPVKRGEMPDIAVGRHIDRNCSSDSSNRKKKIFTNKCLKAGCRKKELMKIECDLCLNNYCLSHRHPSDHNCKANSRPLSKAGHAAIARSMEASRQDKAPINLTDTADKRNPCKNVTLQQLRPDQAVHERPNVSRIDLHEGLSEDEALQKALELSSLAAGMHDGLNLSGPEEESEELTRALKASLEEYRNCRMRSVKATGN</sequence>
<dbReference type="Gene3D" id="4.10.1110.10">
    <property type="entry name" value="AN1-like Zinc finger"/>
    <property type="match status" value="2"/>
</dbReference>
<dbReference type="GO" id="GO:0008270">
    <property type="term" value="F:zinc ion binding"/>
    <property type="evidence" value="ECO:0007669"/>
    <property type="project" value="UniProtKB-KW"/>
</dbReference>
<feature type="domain" description="AN1-type" evidence="6">
    <location>
        <begin position="133"/>
        <end position="181"/>
    </location>
</feature>
<name>A0A8C5QXY7_9ANUR</name>
<dbReference type="InterPro" id="IPR000058">
    <property type="entry name" value="Znf_AN1"/>
</dbReference>
<dbReference type="SUPFAM" id="SSF118310">
    <property type="entry name" value="AN1-like Zinc finger"/>
    <property type="match status" value="2"/>
</dbReference>
<dbReference type="GO" id="GO:0045047">
    <property type="term" value="P:protein targeting to ER"/>
    <property type="evidence" value="ECO:0007669"/>
    <property type="project" value="TreeGrafter"/>
</dbReference>
<dbReference type="PROSITE" id="PS51039">
    <property type="entry name" value="ZF_AN1"/>
    <property type="match status" value="1"/>
</dbReference>
<evidence type="ECO:0000313" key="7">
    <source>
        <dbReference type="Ensembl" id="ENSLLEP00000044555.1"/>
    </source>
</evidence>
<evidence type="ECO:0000256" key="1">
    <source>
        <dbReference type="ARBA" id="ARBA00022723"/>
    </source>
</evidence>
<evidence type="ECO:0000256" key="2">
    <source>
        <dbReference type="ARBA" id="ARBA00022737"/>
    </source>
</evidence>
<dbReference type="GO" id="GO:0005783">
    <property type="term" value="C:endoplasmic reticulum"/>
    <property type="evidence" value="ECO:0007669"/>
    <property type="project" value="TreeGrafter"/>
</dbReference>
<accession>A0A8C5QXY7</accession>
<evidence type="ECO:0000313" key="8">
    <source>
        <dbReference type="Proteomes" id="UP000694569"/>
    </source>
</evidence>
<dbReference type="InterPro" id="IPR035896">
    <property type="entry name" value="AN1-like_Znf"/>
</dbReference>
<proteinExistence type="predicted"/>
<dbReference type="AlphaFoldDB" id="A0A8C5QXY7"/>
<evidence type="ECO:0000259" key="6">
    <source>
        <dbReference type="PROSITE" id="PS51039"/>
    </source>
</evidence>
<dbReference type="OrthoDB" id="431929at2759"/>
<keyword evidence="3 5" id="KW-0863">Zinc-finger</keyword>
<dbReference type="InterPro" id="IPR057357">
    <property type="entry name" value="Znf-C2H2_ZFAND2A/B"/>
</dbReference>
<keyword evidence="8" id="KW-1185">Reference proteome</keyword>